<evidence type="ECO:0000256" key="4">
    <source>
        <dbReference type="ARBA" id="ARBA00023163"/>
    </source>
</evidence>
<dbReference type="Gene3D" id="3.40.1810.10">
    <property type="entry name" value="Transcription factor, MADS-box"/>
    <property type="match status" value="1"/>
</dbReference>
<dbReference type="GO" id="GO:0005634">
    <property type="term" value="C:nucleus"/>
    <property type="evidence" value="ECO:0007669"/>
    <property type="project" value="UniProtKB-SubCell"/>
</dbReference>
<evidence type="ECO:0000256" key="5">
    <source>
        <dbReference type="ARBA" id="ARBA00023242"/>
    </source>
</evidence>
<comment type="caution">
    <text evidence="7">The sequence shown here is derived from an EMBL/GenBank/DDBJ whole genome shotgun (WGS) entry which is preliminary data.</text>
</comment>
<keyword evidence="2" id="KW-0805">Transcription regulation</keyword>
<dbReference type="SUPFAM" id="SSF54001">
    <property type="entry name" value="Cysteine proteinases"/>
    <property type="match status" value="1"/>
</dbReference>
<evidence type="ECO:0000313" key="8">
    <source>
        <dbReference type="Proteomes" id="UP001552299"/>
    </source>
</evidence>
<evidence type="ECO:0000256" key="3">
    <source>
        <dbReference type="ARBA" id="ARBA00023125"/>
    </source>
</evidence>
<dbReference type="SUPFAM" id="SSF55455">
    <property type="entry name" value="SRF-like"/>
    <property type="match status" value="1"/>
</dbReference>
<dbReference type="InterPro" id="IPR036879">
    <property type="entry name" value="TF_MADSbox_sf"/>
</dbReference>
<evidence type="ECO:0000313" key="7">
    <source>
        <dbReference type="EMBL" id="KAL0921066.1"/>
    </source>
</evidence>
<dbReference type="GO" id="GO:0003677">
    <property type="term" value="F:DNA binding"/>
    <property type="evidence" value="ECO:0007669"/>
    <property type="project" value="UniProtKB-KW"/>
</dbReference>
<accession>A0ABD0VEK6</accession>
<dbReference type="InterPro" id="IPR038765">
    <property type="entry name" value="Papain-like_cys_pep_sf"/>
</dbReference>
<keyword evidence="3" id="KW-0238">DNA-binding</keyword>
<evidence type="ECO:0000256" key="2">
    <source>
        <dbReference type="ARBA" id="ARBA00023015"/>
    </source>
</evidence>
<gene>
    <name evidence="7" type="ORF">M5K25_008097</name>
</gene>
<evidence type="ECO:0000259" key="6">
    <source>
        <dbReference type="PROSITE" id="PS50066"/>
    </source>
</evidence>
<evidence type="ECO:0000256" key="1">
    <source>
        <dbReference type="ARBA" id="ARBA00004123"/>
    </source>
</evidence>
<dbReference type="PROSITE" id="PS50066">
    <property type="entry name" value="MADS_BOX_2"/>
    <property type="match status" value="1"/>
</dbReference>
<dbReference type="Gene3D" id="3.90.70.10">
    <property type="entry name" value="Cysteine proteinases"/>
    <property type="match status" value="1"/>
</dbReference>
<dbReference type="Proteomes" id="UP001552299">
    <property type="component" value="Unassembled WGS sequence"/>
</dbReference>
<dbReference type="InterPro" id="IPR050142">
    <property type="entry name" value="MADS-box/MEF2_TF"/>
</dbReference>
<feature type="domain" description="MADS-box" evidence="6">
    <location>
        <begin position="1"/>
        <end position="38"/>
    </location>
</feature>
<keyword evidence="8" id="KW-1185">Reference proteome</keyword>
<dbReference type="CDD" id="cd00120">
    <property type="entry name" value="MADS"/>
    <property type="match status" value="1"/>
</dbReference>
<protein>
    <recommendedName>
        <fullName evidence="6">MADS-box domain-containing protein</fullName>
    </recommendedName>
</protein>
<comment type="subcellular location">
    <subcellularLocation>
        <location evidence="1">Nucleus</location>
    </subcellularLocation>
</comment>
<dbReference type="AlphaFoldDB" id="A0ABD0VEK6"/>
<name>A0ABD0VEK6_DENTH</name>
<dbReference type="PANTHER" id="PTHR48019">
    <property type="entry name" value="SERUM RESPONSE FACTOR HOMOLOG"/>
    <property type="match status" value="1"/>
</dbReference>
<keyword evidence="5" id="KW-0539">Nucleus</keyword>
<reference evidence="7 8" key="1">
    <citation type="journal article" date="2024" name="Plant Biotechnol. J.">
        <title>Dendrobium thyrsiflorum genome and its molecular insights into genes involved in important horticultural traits.</title>
        <authorList>
            <person name="Chen B."/>
            <person name="Wang J.Y."/>
            <person name="Zheng P.J."/>
            <person name="Li K.L."/>
            <person name="Liang Y.M."/>
            <person name="Chen X.F."/>
            <person name="Zhang C."/>
            <person name="Zhao X."/>
            <person name="He X."/>
            <person name="Zhang G.Q."/>
            <person name="Liu Z.J."/>
            <person name="Xu Q."/>
        </authorList>
    </citation>
    <scope>NUCLEOTIDE SEQUENCE [LARGE SCALE GENOMIC DNA]</scope>
    <source>
        <strain evidence="7">GZMU011</strain>
    </source>
</reference>
<sequence>MVCFSKRRKGLFKKAEELSVLSGARIGVLAFSQAGKMYCSDAQTLNSLLDPQFNISSEKEVENSWELNFLKSMAGNDRAFWYNRPGVQKMDYEDLQQFDRAIFDSLTDHRFFSDSLQEAQKRMKIKKPPNVLVIHLKRFKYIVITLREREWEKN</sequence>
<proteinExistence type="predicted"/>
<dbReference type="EMBL" id="JANQDX010000007">
    <property type="protein sequence ID" value="KAL0921066.1"/>
    <property type="molecule type" value="Genomic_DNA"/>
</dbReference>
<keyword evidence="4" id="KW-0804">Transcription</keyword>
<organism evidence="7 8">
    <name type="scientific">Dendrobium thyrsiflorum</name>
    <name type="common">Pinecone-like raceme dendrobium</name>
    <name type="synonym">Orchid</name>
    <dbReference type="NCBI Taxonomy" id="117978"/>
    <lineage>
        <taxon>Eukaryota</taxon>
        <taxon>Viridiplantae</taxon>
        <taxon>Streptophyta</taxon>
        <taxon>Embryophyta</taxon>
        <taxon>Tracheophyta</taxon>
        <taxon>Spermatophyta</taxon>
        <taxon>Magnoliopsida</taxon>
        <taxon>Liliopsida</taxon>
        <taxon>Asparagales</taxon>
        <taxon>Orchidaceae</taxon>
        <taxon>Epidendroideae</taxon>
        <taxon>Malaxideae</taxon>
        <taxon>Dendrobiinae</taxon>
        <taxon>Dendrobium</taxon>
    </lineage>
</organism>
<dbReference type="InterPro" id="IPR002100">
    <property type="entry name" value="TF_MADSbox"/>
</dbReference>
<dbReference type="SMART" id="SM00432">
    <property type="entry name" value="MADS"/>
    <property type="match status" value="1"/>
</dbReference>
<dbReference type="Pfam" id="PF00319">
    <property type="entry name" value="SRF-TF"/>
    <property type="match status" value="1"/>
</dbReference>
<dbReference type="PRINTS" id="PR00404">
    <property type="entry name" value="MADSDOMAIN"/>
</dbReference>